<gene>
    <name evidence="1" type="ORF">OOW_P131scaffold00172g3</name>
</gene>
<evidence type="ECO:0000313" key="1">
    <source>
        <dbReference type="EMBL" id="ELQ69306.1"/>
    </source>
</evidence>
<organism>
    <name type="scientific">Pyricularia oryzae (strain P131)</name>
    <name type="common">Rice blast fungus</name>
    <name type="synonym">Magnaporthe oryzae</name>
    <dbReference type="NCBI Taxonomy" id="1143193"/>
    <lineage>
        <taxon>Eukaryota</taxon>
        <taxon>Fungi</taxon>
        <taxon>Dikarya</taxon>
        <taxon>Ascomycota</taxon>
        <taxon>Pezizomycotina</taxon>
        <taxon>Sordariomycetes</taxon>
        <taxon>Sordariomycetidae</taxon>
        <taxon>Magnaporthales</taxon>
        <taxon>Pyriculariaceae</taxon>
        <taxon>Pyricularia</taxon>
    </lineage>
</organism>
<proteinExistence type="predicted"/>
<name>L7JM21_PYRO1</name>
<feature type="non-terminal residue" evidence="1">
    <location>
        <position position="1"/>
    </location>
</feature>
<sequence length="38" mass="4155">RSVKVGACPRGSRTNSLSTLEIEVRTAGQARTSWKTHL</sequence>
<accession>L7JM21</accession>
<protein>
    <submittedName>
        <fullName evidence="1">Uncharacterized protein</fullName>
    </submittedName>
</protein>
<dbReference type="EMBL" id="JH794851">
    <property type="protein sequence ID" value="ELQ69306.1"/>
    <property type="molecule type" value="Genomic_DNA"/>
</dbReference>
<dbReference type="AlphaFoldDB" id="L7JM21"/>
<reference evidence="1" key="1">
    <citation type="journal article" date="2012" name="PLoS Genet.">
        <title>Comparative analysis of the genomes of two field isolates of the rice blast fungus Magnaporthe oryzae.</title>
        <authorList>
            <person name="Xue M."/>
            <person name="Yang J."/>
            <person name="Li Z."/>
            <person name="Hu S."/>
            <person name="Yao N."/>
            <person name="Dean R.A."/>
            <person name="Zhao W."/>
            <person name="Shen M."/>
            <person name="Zhang H."/>
            <person name="Li C."/>
            <person name="Liu L."/>
            <person name="Cao L."/>
            <person name="Xu X."/>
            <person name="Xing Y."/>
            <person name="Hsiang T."/>
            <person name="Zhang Z."/>
            <person name="Xu J.R."/>
            <person name="Peng Y.L."/>
        </authorList>
    </citation>
    <scope>NUCLEOTIDE SEQUENCE [LARGE SCALE GENOMIC DNA]</scope>
    <source>
        <strain evidence="1">P131</strain>
    </source>
</reference>